<dbReference type="Gene3D" id="3.40.50.300">
    <property type="entry name" value="P-loop containing nucleotide triphosphate hydrolases"/>
    <property type="match status" value="1"/>
</dbReference>
<dbReference type="SMART" id="SM00855">
    <property type="entry name" value="PGAM"/>
    <property type="match status" value="1"/>
</dbReference>
<dbReference type="InterPro" id="IPR013079">
    <property type="entry name" value="6Phosfructo_kin"/>
</dbReference>
<dbReference type="Gene3D" id="3.40.50.1240">
    <property type="entry name" value="Phosphoglycerate mutase-like"/>
    <property type="match status" value="1"/>
</dbReference>
<dbReference type="Pfam" id="PF01591">
    <property type="entry name" value="6PF2K"/>
    <property type="match status" value="1"/>
</dbReference>
<dbReference type="EMBL" id="BTFZ01000003">
    <property type="protein sequence ID" value="GMM34560.1"/>
    <property type="molecule type" value="Genomic_DNA"/>
</dbReference>
<dbReference type="SUPFAM" id="SSF53254">
    <property type="entry name" value="Phosphoglycerate mutase-like"/>
    <property type="match status" value="1"/>
</dbReference>
<keyword evidence="6" id="KW-1185">Reference proteome</keyword>
<dbReference type="GO" id="GO:0005524">
    <property type="term" value="F:ATP binding"/>
    <property type="evidence" value="ECO:0007669"/>
    <property type="project" value="UniProtKB-KW"/>
</dbReference>
<dbReference type="SUPFAM" id="SSF52540">
    <property type="entry name" value="P-loop containing nucleoside triphosphate hydrolases"/>
    <property type="match status" value="1"/>
</dbReference>
<dbReference type="RefSeq" id="XP_064851560.1">
    <property type="nucleotide sequence ID" value="XM_064995488.1"/>
</dbReference>
<keyword evidence="1" id="KW-0547">Nucleotide-binding</keyword>
<dbReference type="GO" id="GO:0004331">
    <property type="term" value="F:fructose-2,6-bisphosphate 2-phosphatase activity"/>
    <property type="evidence" value="ECO:0007669"/>
    <property type="project" value="TreeGrafter"/>
</dbReference>
<name>A0AAV5QJ96_9ASCO</name>
<dbReference type="InterPro" id="IPR029033">
    <property type="entry name" value="His_PPase_superfam"/>
</dbReference>
<sequence length="530" mass="60455">MSKEPTPNTAVTMVKDNDPINNNYGSQEVAIEAPHLPGNYSARTSNKWMINDSTTVSSDSLGRGETGEKVSSLQKDEIHSKVSPFKVSPGQLYSTDSGSLFHAGKLLICLTGLPGRGKTHMSVSLTRYLRWLGVSAQVFHFDDFRRQALKSNEISPSFFSQKPSDLEISKIKETVVETCLNNIEDFLLKNNGQVAIYDAINGIAKNRIELQERFNKLSVKVVFIESLIENDNLLANSLKDAIKSPDYEGYDSDEARKDFDKRVESASDSYEVINEVDPTESMVLSYIKSINFGERLVLNRSQYGYLLNRMTFFLLNTRIKKGSIFFARCGDTGNHKNLLFKSDPSLTEKGKAHSKVMMNTLVKLLMNNRNIKESEINKKLMVWTSTRTRTIETGSVFQETYDIQVTQRSEMNQLNPGNIETLTREEIKYKFPIEYDLFKKDPYHVRFPRAESYHDLAVRLEPLILEMERNTKNILIIGHESVLRVLYGYLLNCSSNDIPYLKFPPEEIVEVQYNAYANTSSRIKITEKRT</sequence>
<dbReference type="InterPro" id="IPR013078">
    <property type="entry name" value="His_Pase_superF_clade-1"/>
</dbReference>
<dbReference type="PIRSF" id="PIRSF000709">
    <property type="entry name" value="6PFK_2-Ptase"/>
    <property type="match status" value="1"/>
</dbReference>
<dbReference type="GO" id="GO:0005829">
    <property type="term" value="C:cytosol"/>
    <property type="evidence" value="ECO:0007669"/>
    <property type="project" value="TreeGrafter"/>
</dbReference>
<comment type="caution">
    <text evidence="5">The sequence shown here is derived from an EMBL/GenBank/DDBJ whole genome shotgun (WGS) entry which is preliminary data.</text>
</comment>
<protein>
    <submittedName>
        <fullName evidence="5">Bifunctional fructose-2,6-bisphosphate 2-phosphatase/6-phosphofructo-2-kinase</fullName>
    </submittedName>
</protein>
<dbReference type="InterPro" id="IPR003094">
    <property type="entry name" value="6Pfruct_kin"/>
</dbReference>
<evidence type="ECO:0000256" key="2">
    <source>
        <dbReference type="ARBA" id="ARBA00022840"/>
    </source>
</evidence>
<dbReference type="GeneID" id="90072539"/>
<evidence type="ECO:0000259" key="4">
    <source>
        <dbReference type="Pfam" id="PF01591"/>
    </source>
</evidence>
<dbReference type="CDD" id="cd07067">
    <property type="entry name" value="HP_PGM_like"/>
    <property type="match status" value="1"/>
</dbReference>
<dbReference type="PANTHER" id="PTHR10606">
    <property type="entry name" value="6-PHOSPHOFRUCTO-2-KINASE/FRUCTOSE-2,6-BISPHOSPHATASE"/>
    <property type="match status" value="1"/>
</dbReference>
<feature type="compositionally biased region" description="Polar residues" evidence="3">
    <location>
        <begin position="1"/>
        <end position="11"/>
    </location>
</feature>
<evidence type="ECO:0000256" key="1">
    <source>
        <dbReference type="ARBA" id="ARBA00022741"/>
    </source>
</evidence>
<evidence type="ECO:0000313" key="6">
    <source>
        <dbReference type="Proteomes" id="UP001360560"/>
    </source>
</evidence>
<feature type="domain" description="6-phosphofructo-2-kinase" evidence="4">
    <location>
        <begin position="95"/>
        <end position="320"/>
    </location>
</feature>
<dbReference type="Pfam" id="PF00300">
    <property type="entry name" value="His_Phos_1"/>
    <property type="match status" value="1"/>
</dbReference>
<dbReference type="Proteomes" id="UP001360560">
    <property type="component" value="Unassembled WGS sequence"/>
</dbReference>
<proteinExistence type="predicted"/>
<accession>A0AAV5QJ96</accession>
<gene>
    <name evidence="5" type="ORF">DASC09_018850</name>
</gene>
<dbReference type="GO" id="GO:0003873">
    <property type="term" value="F:6-phosphofructo-2-kinase activity"/>
    <property type="evidence" value="ECO:0007669"/>
    <property type="project" value="InterPro"/>
</dbReference>
<organism evidence="5 6">
    <name type="scientific">Saccharomycopsis crataegensis</name>
    <dbReference type="NCBI Taxonomy" id="43959"/>
    <lineage>
        <taxon>Eukaryota</taxon>
        <taxon>Fungi</taxon>
        <taxon>Dikarya</taxon>
        <taxon>Ascomycota</taxon>
        <taxon>Saccharomycotina</taxon>
        <taxon>Saccharomycetes</taxon>
        <taxon>Saccharomycopsidaceae</taxon>
        <taxon>Saccharomycopsis</taxon>
    </lineage>
</organism>
<reference evidence="5 6" key="1">
    <citation type="journal article" date="2023" name="Elife">
        <title>Identification of key yeast species and microbe-microbe interactions impacting larval growth of Drosophila in the wild.</title>
        <authorList>
            <person name="Mure A."/>
            <person name="Sugiura Y."/>
            <person name="Maeda R."/>
            <person name="Honda K."/>
            <person name="Sakurai N."/>
            <person name="Takahashi Y."/>
            <person name="Watada M."/>
            <person name="Katoh T."/>
            <person name="Gotoh A."/>
            <person name="Gotoh Y."/>
            <person name="Taniguchi I."/>
            <person name="Nakamura K."/>
            <person name="Hayashi T."/>
            <person name="Katayama T."/>
            <person name="Uemura T."/>
            <person name="Hattori Y."/>
        </authorList>
    </citation>
    <scope>NUCLEOTIDE SEQUENCE [LARGE SCALE GENOMIC DNA]</scope>
    <source>
        <strain evidence="5 6">SC-9</strain>
    </source>
</reference>
<keyword evidence="2" id="KW-0067">ATP-binding</keyword>
<dbReference type="AlphaFoldDB" id="A0AAV5QJ96"/>
<evidence type="ECO:0000256" key="3">
    <source>
        <dbReference type="SAM" id="MobiDB-lite"/>
    </source>
</evidence>
<dbReference type="GO" id="GO:0006003">
    <property type="term" value="P:fructose 2,6-bisphosphate metabolic process"/>
    <property type="evidence" value="ECO:0007669"/>
    <property type="project" value="InterPro"/>
</dbReference>
<dbReference type="PANTHER" id="PTHR10606:SF39">
    <property type="entry name" value="6-PHOSPHOFRUCTO-2-KINASE_FRUCTOSE-2,6-BISPHOSPHATASE YLR345W-RELATED"/>
    <property type="match status" value="1"/>
</dbReference>
<feature type="region of interest" description="Disordered" evidence="3">
    <location>
        <begin position="55"/>
        <end position="75"/>
    </location>
</feature>
<dbReference type="InterPro" id="IPR027417">
    <property type="entry name" value="P-loop_NTPase"/>
</dbReference>
<dbReference type="GO" id="GO:0006000">
    <property type="term" value="P:fructose metabolic process"/>
    <property type="evidence" value="ECO:0007669"/>
    <property type="project" value="InterPro"/>
</dbReference>
<dbReference type="PRINTS" id="PR00991">
    <property type="entry name" value="6PFRUCTKNASE"/>
</dbReference>
<evidence type="ECO:0000313" key="5">
    <source>
        <dbReference type="EMBL" id="GMM34560.1"/>
    </source>
</evidence>
<feature type="region of interest" description="Disordered" evidence="3">
    <location>
        <begin position="1"/>
        <end position="24"/>
    </location>
</feature>